<keyword evidence="2" id="KW-1185">Reference proteome</keyword>
<proteinExistence type="predicted"/>
<gene>
    <name evidence="1" type="ORF">CPB84DRAFT_1768636</name>
</gene>
<sequence length="145" mass="16324">MADLPLLINSVQHAPLRNFTLNTGYVDEVEGTPKLGLASLDSLAYLYELIRPSLSTLVELKIKSSLELPCLDVDIQFLRPAGDTLRSFECTFPSGNESVLDIIPDIFPNLTKLAITWSNFSSHSLPWKKQEPRRPHAFFRLRNGL</sequence>
<evidence type="ECO:0000313" key="2">
    <source>
        <dbReference type="Proteomes" id="UP000724874"/>
    </source>
</evidence>
<name>A0A9P5TSH3_GYMJU</name>
<dbReference type="EMBL" id="JADNYJ010000014">
    <property type="protein sequence ID" value="KAF8907720.1"/>
    <property type="molecule type" value="Genomic_DNA"/>
</dbReference>
<dbReference type="AlphaFoldDB" id="A0A9P5TSH3"/>
<comment type="caution">
    <text evidence="1">The sequence shown here is derived from an EMBL/GenBank/DDBJ whole genome shotgun (WGS) entry which is preliminary data.</text>
</comment>
<protein>
    <submittedName>
        <fullName evidence="1">Uncharacterized protein</fullName>
    </submittedName>
</protein>
<dbReference type="OrthoDB" id="3025297at2759"/>
<organism evidence="1 2">
    <name type="scientific">Gymnopilus junonius</name>
    <name type="common">Spectacular rustgill mushroom</name>
    <name type="synonym">Gymnopilus spectabilis subsp. junonius</name>
    <dbReference type="NCBI Taxonomy" id="109634"/>
    <lineage>
        <taxon>Eukaryota</taxon>
        <taxon>Fungi</taxon>
        <taxon>Dikarya</taxon>
        <taxon>Basidiomycota</taxon>
        <taxon>Agaricomycotina</taxon>
        <taxon>Agaricomycetes</taxon>
        <taxon>Agaricomycetidae</taxon>
        <taxon>Agaricales</taxon>
        <taxon>Agaricineae</taxon>
        <taxon>Hymenogastraceae</taxon>
        <taxon>Gymnopilus</taxon>
    </lineage>
</organism>
<dbReference type="Proteomes" id="UP000724874">
    <property type="component" value="Unassembled WGS sequence"/>
</dbReference>
<evidence type="ECO:0000313" key="1">
    <source>
        <dbReference type="EMBL" id="KAF8907720.1"/>
    </source>
</evidence>
<reference evidence="1" key="1">
    <citation type="submission" date="2020-11" db="EMBL/GenBank/DDBJ databases">
        <authorList>
            <consortium name="DOE Joint Genome Institute"/>
            <person name="Ahrendt S."/>
            <person name="Riley R."/>
            <person name="Andreopoulos W."/>
            <person name="LaButti K."/>
            <person name="Pangilinan J."/>
            <person name="Ruiz-duenas F.J."/>
            <person name="Barrasa J.M."/>
            <person name="Sanchez-Garcia M."/>
            <person name="Camarero S."/>
            <person name="Miyauchi S."/>
            <person name="Serrano A."/>
            <person name="Linde D."/>
            <person name="Babiker R."/>
            <person name="Drula E."/>
            <person name="Ayuso-Fernandez I."/>
            <person name="Pacheco R."/>
            <person name="Padilla G."/>
            <person name="Ferreira P."/>
            <person name="Barriuso J."/>
            <person name="Kellner H."/>
            <person name="Castanera R."/>
            <person name="Alfaro M."/>
            <person name="Ramirez L."/>
            <person name="Pisabarro A.G."/>
            <person name="Kuo A."/>
            <person name="Tritt A."/>
            <person name="Lipzen A."/>
            <person name="He G."/>
            <person name="Yan M."/>
            <person name="Ng V."/>
            <person name="Cullen D."/>
            <person name="Martin F."/>
            <person name="Rosso M.-N."/>
            <person name="Henrissat B."/>
            <person name="Hibbett D."/>
            <person name="Martinez A.T."/>
            <person name="Grigoriev I.V."/>
        </authorList>
    </citation>
    <scope>NUCLEOTIDE SEQUENCE</scope>
    <source>
        <strain evidence="1">AH 44721</strain>
    </source>
</reference>
<accession>A0A9P5TSH3</accession>